<proteinExistence type="predicted"/>
<dbReference type="Proteomes" id="UP000023152">
    <property type="component" value="Unassembled WGS sequence"/>
</dbReference>
<dbReference type="GO" id="GO:0016887">
    <property type="term" value="F:ATP hydrolysis activity"/>
    <property type="evidence" value="ECO:0007669"/>
    <property type="project" value="InterPro"/>
</dbReference>
<reference evidence="1 2" key="1">
    <citation type="journal article" date="2013" name="Curr. Biol.">
        <title>The Genome of the Foraminiferan Reticulomyxa filosa.</title>
        <authorList>
            <person name="Glockner G."/>
            <person name="Hulsmann N."/>
            <person name="Schleicher M."/>
            <person name="Noegel A.A."/>
            <person name="Eichinger L."/>
            <person name="Gallinger C."/>
            <person name="Pawlowski J."/>
            <person name="Sierra R."/>
            <person name="Euteneuer U."/>
            <person name="Pillet L."/>
            <person name="Moustafa A."/>
            <person name="Platzer M."/>
            <person name="Groth M."/>
            <person name="Szafranski K."/>
            <person name="Schliwa M."/>
        </authorList>
    </citation>
    <scope>NUCLEOTIDE SEQUENCE [LARGE SCALE GENOMIC DNA]</scope>
</reference>
<dbReference type="GO" id="GO:0004842">
    <property type="term" value="F:ubiquitin-protein transferase activity"/>
    <property type="evidence" value="ECO:0007669"/>
    <property type="project" value="InterPro"/>
</dbReference>
<dbReference type="EMBL" id="ASPP01039317">
    <property type="protein sequence ID" value="ETO01071.1"/>
    <property type="molecule type" value="Genomic_DNA"/>
</dbReference>
<dbReference type="PANTHER" id="PTHR22605">
    <property type="entry name" value="RZ-TYPE DOMAIN-CONTAINING PROTEIN"/>
    <property type="match status" value="1"/>
</dbReference>
<comment type="caution">
    <text evidence="1">The sequence shown here is derived from an EMBL/GenBank/DDBJ whole genome shotgun (WGS) entry which is preliminary data.</text>
</comment>
<sequence length="136" mass="16166">MQQWEFKIARNIAASQCFLREHLANEFIVSLRDVSKCLNFFYWLMKQYETILEKDKTSLWTDRALNIALGLCYYFRLDERGRVMYNNLMYGRNNRSFSENLSKSFEIPPQIALHNTLKENLFILFFCVATSTPVIV</sequence>
<protein>
    <submittedName>
        <fullName evidence="1">Uncharacterized protein</fullName>
    </submittedName>
</protein>
<keyword evidence="2" id="KW-1185">Reference proteome</keyword>
<dbReference type="InterPro" id="IPR031248">
    <property type="entry name" value="RNF213"/>
</dbReference>
<name>X6LI77_RETFI</name>
<feature type="non-terminal residue" evidence="1">
    <location>
        <position position="136"/>
    </location>
</feature>
<dbReference type="AlphaFoldDB" id="X6LI77"/>
<organism evidence="1 2">
    <name type="scientific">Reticulomyxa filosa</name>
    <dbReference type="NCBI Taxonomy" id="46433"/>
    <lineage>
        <taxon>Eukaryota</taxon>
        <taxon>Sar</taxon>
        <taxon>Rhizaria</taxon>
        <taxon>Retaria</taxon>
        <taxon>Foraminifera</taxon>
        <taxon>Monothalamids</taxon>
        <taxon>Reticulomyxidae</taxon>
        <taxon>Reticulomyxa</taxon>
    </lineage>
</organism>
<gene>
    <name evidence="1" type="ORF">RFI_36369</name>
</gene>
<dbReference type="PANTHER" id="PTHR22605:SF16">
    <property type="entry name" value="E3 UBIQUITIN-PROTEIN LIGASE RNF213"/>
    <property type="match status" value="1"/>
</dbReference>
<evidence type="ECO:0000313" key="1">
    <source>
        <dbReference type="EMBL" id="ETO01071.1"/>
    </source>
</evidence>
<accession>X6LI77</accession>
<evidence type="ECO:0000313" key="2">
    <source>
        <dbReference type="Proteomes" id="UP000023152"/>
    </source>
</evidence>